<dbReference type="AlphaFoldDB" id="A0A8J5IWK4"/>
<sequence length="377" mass="42310">MQAQYGEEVTKSRTLLEKKSMVLERKGSSVKRKGGGSSSIATSTLSADANARQVTRAEFTELAAAVTQLKKDSLRHQAVESQLASDLEFTSAQVAANKTAMGTLAELVMEKTSGIEQQGATQLQTLQVESEQRLTDVKLALERLEFRLRHQARDCQALTEQVERHQEMMQAMRTQLGQTQLLTEKQQEHAKTFVERVEYTVSSSEIKAMEATAQCAQKLEAFQQRIVDYVKKLDGDTQEPLKQLSWQLRDVEIRGKRQTALFQQALEDLVEMRQALHELASLKALVEREQEFREYTRKESVERKISKVLALAERGAEKTEVQHLVSRLESNVKTRVEAVLEVRAQTAEAVSAHFVLTTLQLVSLCVHSLGGATIRAS</sequence>
<feature type="coiled-coil region" evidence="1">
    <location>
        <begin position="141"/>
        <end position="175"/>
    </location>
</feature>
<reference evidence="2" key="1">
    <citation type="submission" date="2021-01" db="EMBL/GenBank/DDBJ databases">
        <title>Phytophthora aleatoria, a newly-described species from Pinus radiata is distinct from Phytophthora cactorum isolates based on comparative genomics.</title>
        <authorList>
            <person name="Mcdougal R."/>
            <person name="Panda P."/>
            <person name="Williams N."/>
            <person name="Studholme D.J."/>
        </authorList>
    </citation>
    <scope>NUCLEOTIDE SEQUENCE</scope>
    <source>
        <strain evidence="2">NZFS 4037</strain>
    </source>
</reference>
<evidence type="ECO:0000313" key="2">
    <source>
        <dbReference type="EMBL" id="KAG6971065.1"/>
    </source>
</evidence>
<dbReference type="EMBL" id="JAENGY010000166">
    <property type="protein sequence ID" value="KAG6971065.1"/>
    <property type="molecule type" value="Genomic_DNA"/>
</dbReference>
<evidence type="ECO:0000256" key="1">
    <source>
        <dbReference type="SAM" id="Coils"/>
    </source>
</evidence>
<keyword evidence="1" id="KW-0175">Coiled coil</keyword>
<protein>
    <submittedName>
        <fullName evidence="2">Uncharacterized protein</fullName>
    </submittedName>
</protein>
<keyword evidence="3" id="KW-1185">Reference proteome</keyword>
<proteinExistence type="predicted"/>
<dbReference type="Proteomes" id="UP000709295">
    <property type="component" value="Unassembled WGS sequence"/>
</dbReference>
<accession>A0A8J5IWK4</accession>
<organism evidence="2 3">
    <name type="scientific">Phytophthora aleatoria</name>
    <dbReference type="NCBI Taxonomy" id="2496075"/>
    <lineage>
        <taxon>Eukaryota</taxon>
        <taxon>Sar</taxon>
        <taxon>Stramenopiles</taxon>
        <taxon>Oomycota</taxon>
        <taxon>Peronosporomycetes</taxon>
        <taxon>Peronosporales</taxon>
        <taxon>Peronosporaceae</taxon>
        <taxon>Phytophthora</taxon>
    </lineage>
</organism>
<name>A0A8J5IWK4_9STRA</name>
<gene>
    <name evidence="2" type="ORF">JG688_00004606</name>
</gene>
<comment type="caution">
    <text evidence="2">The sequence shown here is derived from an EMBL/GenBank/DDBJ whole genome shotgun (WGS) entry which is preliminary data.</text>
</comment>
<evidence type="ECO:0000313" key="3">
    <source>
        <dbReference type="Proteomes" id="UP000709295"/>
    </source>
</evidence>